<feature type="binding site" evidence="20">
    <location>
        <position position="707"/>
    </location>
    <ligand>
        <name>[4Fe-4S] cluster</name>
        <dbReference type="ChEBI" id="CHEBI:49883"/>
    </ligand>
</feature>
<dbReference type="STRING" id="933944.AN215_17605"/>
<evidence type="ECO:0000256" key="4">
    <source>
        <dbReference type="ARBA" id="ARBA00010429"/>
    </source>
</evidence>
<feature type="binding site" description="axial binding residue" evidence="20">
    <location>
        <position position="711"/>
    </location>
    <ligand>
        <name>siroheme</name>
        <dbReference type="ChEBI" id="CHEBI:60052"/>
    </ligand>
    <ligandPart>
        <name>Fe</name>
        <dbReference type="ChEBI" id="CHEBI:18248"/>
    </ligandPart>
</feature>
<feature type="region of interest" description="Disordered" evidence="21">
    <location>
        <begin position="862"/>
        <end position="885"/>
    </location>
</feature>
<dbReference type="PIRSF" id="PIRSF037149">
    <property type="entry name" value="NirB"/>
    <property type="match status" value="1"/>
</dbReference>
<dbReference type="GO" id="GO:0050661">
    <property type="term" value="F:NADP binding"/>
    <property type="evidence" value="ECO:0007669"/>
    <property type="project" value="UniProtKB-UniRule"/>
</dbReference>
<dbReference type="InterPro" id="IPR005117">
    <property type="entry name" value="NiRdtase/SiRdtase_haem-b_fer"/>
</dbReference>
<keyword evidence="14 20" id="KW-0408">Iron</keyword>
<dbReference type="NCBIfam" id="NF011565">
    <property type="entry name" value="PRK14989.1"/>
    <property type="match status" value="1"/>
</dbReference>
<evidence type="ECO:0000256" key="12">
    <source>
        <dbReference type="ARBA" id="ARBA00022827"/>
    </source>
</evidence>
<dbReference type="PANTHER" id="PTHR43809:SF1">
    <property type="entry name" value="NITRITE REDUCTASE (NADH) LARGE SUBUNIT"/>
    <property type="match status" value="1"/>
</dbReference>
<evidence type="ECO:0000259" key="22">
    <source>
        <dbReference type="Pfam" id="PF01077"/>
    </source>
</evidence>
<evidence type="ECO:0000256" key="3">
    <source>
        <dbReference type="ARBA" id="ARBA00005096"/>
    </source>
</evidence>
<keyword evidence="6 20" id="KW-0004">4Fe-4S</keyword>
<evidence type="ECO:0000256" key="9">
    <source>
        <dbReference type="ARBA" id="ARBA00022714"/>
    </source>
</evidence>
<dbReference type="InterPro" id="IPR007419">
    <property type="entry name" value="BFD-like_2Fe2S-bd_dom"/>
</dbReference>
<protein>
    <recommendedName>
        <fullName evidence="5">assimilatory sulfite reductase (ferredoxin)</fullName>
        <ecNumber evidence="5">1.8.7.1</ecNumber>
    </recommendedName>
</protein>
<keyword evidence="12 19" id="KW-0274">FAD</keyword>
<dbReference type="AlphaFoldDB" id="A0A1E7JLS8"/>
<dbReference type="EC" id="1.8.7.1" evidence="5"/>
<dbReference type="GO" id="GO:0020037">
    <property type="term" value="F:heme binding"/>
    <property type="evidence" value="ECO:0007669"/>
    <property type="project" value="InterPro"/>
</dbReference>
<comment type="cofactor">
    <cofactor evidence="1 19">
        <name>FAD</name>
        <dbReference type="ChEBI" id="CHEBI:57692"/>
    </cofactor>
</comment>
<dbReference type="GO" id="GO:0098809">
    <property type="term" value="F:nitrite reductase activity"/>
    <property type="evidence" value="ECO:0007669"/>
    <property type="project" value="InterPro"/>
</dbReference>
<keyword evidence="15 20" id="KW-0411">Iron-sulfur</keyword>
<comment type="cofactor">
    <cofactor evidence="20">
        <name>[4Fe-4S] cluster</name>
        <dbReference type="ChEBI" id="CHEBI:49883"/>
    </cofactor>
    <text evidence="20">Binds 1 [4Fe-4S] cluster per subunit.</text>
</comment>
<dbReference type="SUPFAM" id="SSF56014">
    <property type="entry name" value="Nitrite and sulphite reductase 4Fe-4S domain-like"/>
    <property type="match status" value="1"/>
</dbReference>
<evidence type="ECO:0000259" key="26">
    <source>
        <dbReference type="Pfam" id="PF18267"/>
    </source>
</evidence>
<evidence type="ECO:0000256" key="5">
    <source>
        <dbReference type="ARBA" id="ARBA00012353"/>
    </source>
</evidence>
<dbReference type="Gene3D" id="1.10.10.1100">
    <property type="entry name" value="BFD-like [2Fe-2S]-binding domain"/>
    <property type="match status" value="1"/>
</dbReference>
<evidence type="ECO:0000256" key="1">
    <source>
        <dbReference type="ARBA" id="ARBA00001974"/>
    </source>
</evidence>
<dbReference type="InterPro" id="IPR017121">
    <property type="entry name" value="Nitrite_Rdtase_lsu"/>
</dbReference>
<feature type="domain" description="BFD-like [2Fe-2S]-binding" evidence="24">
    <location>
        <begin position="438"/>
        <end position="486"/>
    </location>
</feature>
<feature type="domain" description="Nitrite/Sulfite reductase ferredoxin-like" evidence="23">
    <location>
        <begin position="586"/>
        <end position="647"/>
    </location>
</feature>
<sequence>MVLVGHGMVGQRFLEALAARGTTAAARVVVLCEESRPAYDRVRLSSYFSGTTPDGLALCEDDFVSSHGIELHLGDPAAAIDRDRRTVTSRSGLTVRYDTLVIATGSYPFVPPVPGSDSTGCFVYRTIDDLLAIEAYAKTSADTGVVVGGGLLGLEAAGALRGLGLRTHIVEFSERLMALQVDAGGGSALRRTLEGMELEVHTGVAGERIVTDRTGAVSAMTLSDGSQLPAGMVVFAAGVRPRDQLGRDAGLDVGERGGIVVDEHCRTADPCVYAIGECARTADGKVHGLVAPGYDMAETAADAVAARLAPTAGAVTGAAAAASAVGTAQLRTFTGADTSTKLKLLGVDVASFGDAHGTAEGSLDVVYSDSRAGVYKKLVVSPGGTLLGGVLVGDAESYGTLRALTGSVPPVPPESLVLPAGSGAPAALGPAALPDDAVVCNCHHIDKGTIRAAVSEHGCRDAPSVKKCTKAGTGCGSCVRVLGQIVDAELEANGVAVDAGLCGCFAYTRAELYEIVRTLRLTTFAGLLDSHGREDARRGDGCEVCKPAVASVIASLAPSIGAGGHVLDGEQAALQDTNDHFLANLQRNGSYSVVPRVPGGEITPEKLIVVGEVARDFGLYTKITGGQRIDMFGARVDQLPAIWTRLVDAGFESGHAYGKALRTVKSCVGSTWCRYGVQDSVRMAVGLELRYRGLRSPHKLKSAVSGCARECAEAMGKDFGVIATSSGWNLYVGGNGGATPRHADLLAQDLSDAELVRLTDRFLMFYIRTADRLERTSAWLERIDGGLEHVRDVVVHDSLGLCDELEALMADHVAHYRDEWSATLADPEKLARFVSFVNAPDVPDPTVRFVEEREQIKPDLTLLSGPDIPVRTAERTPEPEGTATR</sequence>
<dbReference type="Pfam" id="PF01077">
    <property type="entry name" value="NIR_SIR"/>
    <property type="match status" value="1"/>
</dbReference>
<evidence type="ECO:0000313" key="28">
    <source>
        <dbReference type="Proteomes" id="UP000176087"/>
    </source>
</evidence>
<comment type="cofactor">
    <cofactor evidence="17">
        <name>[2Fe-2S] cluster</name>
        <dbReference type="ChEBI" id="CHEBI:190135"/>
    </cofactor>
</comment>
<reference evidence="27 28" key="1">
    <citation type="journal article" date="2016" name="Front. Microbiol.">
        <title>Comparative Genomics Analysis of Streptomyces Species Reveals Their Adaptation to the Marine Environment and Their Diversity at the Genomic Level.</title>
        <authorList>
            <person name="Tian X."/>
            <person name="Zhang Z."/>
            <person name="Yang T."/>
            <person name="Chen M."/>
            <person name="Li J."/>
            <person name="Chen F."/>
            <person name="Yang J."/>
            <person name="Li W."/>
            <person name="Zhang B."/>
            <person name="Zhang Z."/>
            <person name="Wu J."/>
            <person name="Zhang C."/>
            <person name="Long L."/>
            <person name="Xiao J."/>
        </authorList>
    </citation>
    <scope>NUCLEOTIDE SEQUENCE [LARGE SCALE GENOMIC DNA]</scope>
    <source>
        <strain evidence="27 28">SCSIO 10390</strain>
    </source>
</reference>
<feature type="domain" description="Nitrite/sulphite reductase 4Fe-4S" evidence="22">
    <location>
        <begin position="658"/>
        <end position="794"/>
    </location>
</feature>
<evidence type="ECO:0000256" key="13">
    <source>
        <dbReference type="ARBA" id="ARBA00023002"/>
    </source>
</evidence>
<dbReference type="Pfam" id="PF04324">
    <property type="entry name" value="Fer2_BFD"/>
    <property type="match status" value="1"/>
</dbReference>
<dbReference type="Gene3D" id="3.30.390.30">
    <property type="match status" value="1"/>
</dbReference>
<dbReference type="PRINTS" id="PR00397">
    <property type="entry name" value="SIROHAEM"/>
</dbReference>
<comment type="pathway">
    <text evidence="3">Nitrogen metabolism; nitrate reduction (assimilation).</text>
</comment>
<organism evidence="27 28">
    <name type="scientific">Streptomyces abyssalis</name>
    <dbReference type="NCBI Taxonomy" id="933944"/>
    <lineage>
        <taxon>Bacteria</taxon>
        <taxon>Bacillati</taxon>
        <taxon>Actinomycetota</taxon>
        <taxon>Actinomycetes</taxon>
        <taxon>Kitasatosporales</taxon>
        <taxon>Streptomycetaceae</taxon>
        <taxon>Streptomyces</taxon>
    </lineage>
</organism>
<evidence type="ECO:0000259" key="23">
    <source>
        <dbReference type="Pfam" id="PF03460"/>
    </source>
</evidence>
<keyword evidence="11" id="KW-0883">Thioether bond</keyword>
<feature type="binding site" evidence="20">
    <location>
        <position position="667"/>
    </location>
    <ligand>
        <name>[4Fe-4S] cluster</name>
        <dbReference type="ChEBI" id="CHEBI:49883"/>
    </ligand>
</feature>
<dbReference type="GO" id="GO:0050660">
    <property type="term" value="F:flavin adenine dinucleotide binding"/>
    <property type="evidence" value="ECO:0007669"/>
    <property type="project" value="UniProtKB-UniRule"/>
</dbReference>
<keyword evidence="28" id="KW-1185">Reference proteome</keyword>
<dbReference type="InterPro" id="IPR041854">
    <property type="entry name" value="BFD-like_2Fe2S-bd_dom_sf"/>
</dbReference>
<dbReference type="Gene3D" id="3.50.50.60">
    <property type="entry name" value="FAD/NAD(P)-binding domain"/>
    <property type="match status" value="2"/>
</dbReference>
<evidence type="ECO:0000256" key="16">
    <source>
        <dbReference type="ARBA" id="ARBA00023063"/>
    </source>
</evidence>
<proteinExistence type="inferred from homology"/>
<feature type="binding site" evidence="20">
    <location>
        <position position="673"/>
    </location>
    <ligand>
        <name>[4Fe-4S] cluster</name>
        <dbReference type="ChEBI" id="CHEBI:49883"/>
    </ligand>
</feature>
<keyword evidence="16 19" id="KW-0534">Nitrate assimilation</keyword>
<comment type="caution">
    <text evidence="27">The sequence shown here is derived from an EMBL/GenBank/DDBJ whole genome shotgun (WGS) entry which is preliminary data.</text>
</comment>
<dbReference type="FunFam" id="3.50.50.60:FF:000033">
    <property type="entry name" value="Nitrite reductase [NAD(P)H], large subunit"/>
    <property type="match status" value="1"/>
</dbReference>
<evidence type="ECO:0000259" key="25">
    <source>
        <dbReference type="Pfam" id="PF07992"/>
    </source>
</evidence>
<dbReference type="SUPFAM" id="SSF51905">
    <property type="entry name" value="FAD/NAD(P)-binding domain"/>
    <property type="match status" value="2"/>
</dbReference>
<gene>
    <name evidence="27" type="ORF">AN215_17605</name>
</gene>
<comment type="cofactor">
    <cofactor evidence="20">
        <name>siroheme</name>
        <dbReference type="ChEBI" id="CHEBI:60052"/>
    </cofactor>
    <text evidence="20">Binds 1 siroheme per subunit.</text>
</comment>
<feature type="domain" description="FAD/NAD(P)-binding" evidence="25">
    <location>
        <begin position="2"/>
        <end position="285"/>
    </location>
</feature>
<dbReference type="GO" id="GO:0050311">
    <property type="term" value="F:sulfite reductase (ferredoxin) activity"/>
    <property type="evidence" value="ECO:0007669"/>
    <property type="project" value="UniProtKB-EC"/>
</dbReference>
<evidence type="ECO:0000313" key="27">
    <source>
        <dbReference type="EMBL" id="OEU88606.1"/>
    </source>
</evidence>
<dbReference type="PRINTS" id="PR00368">
    <property type="entry name" value="FADPNR"/>
</dbReference>
<comment type="function">
    <text evidence="2">Catalyzes the reduction of sulfite to sulfide, a step in the biosynthesis of sulfur-containing amino acids and cofactors.</text>
</comment>
<dbReference type="EMBL" id="LJGT01000040">
    <property type="protein sequence ID" value="OEU88606.1"/>
    <property type="molecule type" value="Genomic_DNA"/>
</dbReference>
<dbReference type="GO" id="GO:0042128">
    <property type="term" value="P:nitrate assimilation"/>
    <property type="evidence" value="ECO:0007669"/>
    <property type="project" value="UniProtKB-UniRule"/>
</dbReference>
<evidence type="ECO:0000256" key="18">
    <source>
        <dbReference type="ARBA" id="ARBA00049518"/>
    </source>
</evidence>
<dbReference type="CDD" id="cd19944">
    <property type="entry name" value="NirB_Fer2_BFD-like_2"/>
    <property type="match status" value="1"/>
</dbReference>
<dbReference type="InterPro" id="IPR016156">
    <property type="entry name" value="FAD/NAD-linked_Rdtase_dimer_sf"/>
</dbReference>
<evidence type="ECO:0000256" key="14">
    <source>
        <dbReference type="ARBA" id="ARBA00023004"/>
    </source>
</evidence>
<comment type="catalytic activity">
    <reaction evidence="18">
        <text>hydrogen sulfide + 6 oxidized [2Fe-2S]-[ferredoxin] + 3 H2O = sulfite + 6 reduced [2Fe-2S]-[ferredoxin] + 7 H(+)</text>
        <dbReference type="Rhea" id="RHEA:23132"/>
        <dbReference type="Rhea" id="RHEA-COMP:10000"/>
        <dbReference type="Rhea" id="RHEA-COMP:10001"/>
        <dbReference type="ChEBI" id="CHEBI:15377"/>
        <dbReference type="ChEBI" id="CHEBI:15378"/>
        <dbReference type="ChEBI" id="CHEBI:17359"/>
        <dbReference type="ChEBI" id="CHEBI:29919"/>
        <dbReference type="ChEBI" id="CHEBI:33737"/>
        <dbReference type="ChEBI" id="CHEBI:33738"/>
        <dbReference type="EC" id="1.8.7.1"/>
    </reaction>
</comment>
<dbReference type="Pfam" id="PF18267">
    <property type="entry name" value="Rubredoxin_C"/>
    <property type="match status" value="1"/>
</dbReference>
<evidence type="ECO:0000256" key="2">
    <source>
        <dbReference type="ARBA" id="ARBA00003247"/>
    </source>
</evidence>
<accession>A0A1E7JLS8</accession>
<dbReference type="UniPathway" id="UPA00653"/>
<dbReference type="InterPro" id="IPR052034">
    <property type="entry name" value="NasD-like"/>
</dbReference>
<keyword evidence="8 19" id="KW-0285">Flavoprotein</keyword>
<evidence type="ECO:0000256" key="7">
    <source>
        <dbReference type="ARBA" id="ARBA00022617"/>
    </source>
</evidence>
<evidence type="ECO:0000256" key="11">
    <source>
        <dbReference type="ARBA" id="ARBA00022784"/>
    </source>
</evidence>
<evidence type="ECO:0000259" key="24">
    <source>
        <dbReference type="Pfam" id="PF04324"/>
    </source>
</evidence>
<evidence type="ECO:0000256" key="8">
    <source>
        <dbReference type="ARBA" id="ARBA00022630"/>
    </source>
</evidence>
<comment type="similarity">
    <text evidence="4">Belongs to the nitrite and sulfite reductase 4Fe-4S domain family.</text>
</comment>
<evidence type="ECO:0000256" key="15">
    <source>
        <dbReference type="ARBA" id="ARBA00023014"/>
    </source>
</evidence>
<dbReference type="Gene3D" id="3.30.413.10">
    <property type="entry name" value="Sulfite Reductase Hemoprotein, domain 1"/>
    <property type="match status" value="1"/>
</dbReference>
<dbReference type="InterPro" id="IPR023753">
    <property type="entry name" value="FAD/NAD-binding_dom"/>
</dbReference>
<evidence type="ECO:0000256" key="21">
    <source>
        <dbReference type="SAM" id="MobiDB-lite"/>
    </source>
</evidence>
<evidence type="ECO:0000256" key="17">
    <source>
        <dbReference type="ARBA" id="ARBA00034078"/>
    </source>
</evidence>
<evidence type="ECO:0000256" key="10">
    <source>
        <dbReference type="ARBA" id="ARBA00022723"/>
    </source>
</evidence>
<dbReference type="PANTHER" id="PTHR43809">
    <property type="entry name" value="NITRITE REDUCTASE (NADH) LARGE SUBUNIT"/>
    <property type="match status" value="1"/>
</dbReference>
<dbReference type="InterPro" id="IPR036188">
    <property type="entry name" value="FAD/NAD-bd_sf"/>
</dbReference>
<evidence type="ECO:0000256" key="6">
    <source>
        <dbReference type="ARBA" id="ARBA00022485"/>
    </source>
</evidence>
<feature type="domain" description="NADH-rubredoxin oxidoreductase C-terminal" evidence="26">
    <location>
        <begin position="339"/>
        <end position="402"/>
    </location>
</feature>
<dbReference type="PROSITE" id="PS00365">
    <property type="entry name" value="NIR_SIR"/>
    <property type="match status" value="1"/>
</dbReference>
<keyword evidence="13" id="KW-0560">Oxidoreductase</keyword>
<dbReference type="GO" id="GO:0046872">
    <property type="term" value="F:metal ion binding"/>
    <property type="evidence" value="ECO:0007669"/>
    <property type="project" value="UniProtKB-KW"/>
</dbReference>
<evidence type="ECO:0000256" key="19">
    <source>
        <dbReference type="PIRNR" id="PIRNR037149"/>
    </source>
</evidence>
<dbReference type="GO" id="GO:0051539">
    <property type="term" value="F:4 iron, 4 sulfur cluster binding"/>
    <property type="evidence" value="ECO:0007669"/>
    <property type="project" value="UniProtKB-KW"/>
</dbReference>
<dbReference type="Pfam" id="PF07992">
    <property type="entry name" value="Pyr_redox_2"/>
    <property type="match status" value="1"/>
</dbReference>
<feature type="binding site" evidence="20">
    <location>
        <position position="711"/>
    </location>
    <ligand>
        <name>[4Fe-4S] cluster</name>
        <dbReference type="ChEBI" id="CHEBI:49883"/>
    </ligand>
</feature>
<dbReference type="InterPro" id="IPR041575">
    <property type="entry name" value="Rubredoxin_C"/>
</dbReference>
<dbReference type="NCBIfam" id="TIGR02374">
    <property type="entry name" value="nitri_red_nirB"/>
    <property type="match status" value="1"/>
</dbReference>
<keyword evidence="9" id="KW-0001">2Fe-2S</keyword>
<dbReference type="InterPro" id="IPR036136">
    <property type="entry name" value="Nit/Sulf_reduc_fer-like_dom_sf"/>
</dbReference>
<keyword evidence="7 20" id="KW-0349">Heme</keyword>
<name>A0A1E7JLS8_9ACTN</name>
<dbReference type="Proteomes" id="UP000176087">
    <property type="component" value="Unassembled WGS sequence"/>
</dbReference>
<dbReference type="InterPro" id="IPR006066">
    <property type="entry name" value="NO2/SO3_Rdtase_FeS/sirohaem_BS"/>
</dbReference>
<dbReference type="InterPro" id="IPR045854">
    <property type="entry name" value="NO2/SO3_Rdtase_4Fe4S_sf"/>
</dbReference>
<dbReference type="InterPro" id="IPR006067">
    <property type="entry name" value="NO2/SO3_Rdtase_4Fe4S_dom"/>
</dbReference>
<dbReference type="Pfam" id="PF03460">
    <property type="entry name" value="NIR_SIR_ferr"/>
    <property type="match status" value="1"/>
</dbReference>
<dbReference type="SUPFAM" id="SSF55124">
    <property type="entry name" value="Nitrite/Sulfite reductase N-terminal domain-like"/>
    <property type="match status" value="1"/>
</dbReference>
<dbReference type="PATRIC" id="fig|933944.5.peg.2828"/>
<dbReference type="GO" id="GO:0051537">
    <property type="term" value="F:2 iron, 2 sulfur cluster binding"/>
    <property type="evidence" value="ECO:0007669"/>
    <property type="project" value="UniProtKB-KW"/>
</dbReference>
<evidence type="ECO:0000256" key="20">
    <source>
        <dbReference type="PIRSR" id="PIRSR037149-1"/>
    </source>
</evidence>
<dbReference type="FunFam" id="3.30.413.10:FF:000007">
    <property type="entry name" value="Nitrite reductase [NAD(P)H] large subunit"/>
    <property type="match status" value="1"/>
</dbReference>
<keyword evidence="10 20" id="KW-0479">Metal-binding</keyword>
<dbReference type="InterPro" id="IPR012744">
    <property type="entry name" value="Nitri_red_NirB"/>
</dbReference>